<dbReference type="AlphaFoldDB" id="A0A7J6M2N0"/>
<sequence length="405" mass="44843">MPTRQYVRSAFETQNRYRAAPVKPWGEGRRLKRSAEDADLSVDRNESSKGLKQLSVVMTDKIEKSLTPELADEYFSSHHVDECFSNNLNKTINELTTFIVAQTSLVGIRVQITPYGSFASGTASKLDSSVDLLLTMAGGVCDTSDEDALAGALLGGLNEFPKFRNDGVSSDADKRIRCRMIDASMPDFLIKVTKASSFSVVSRHLIETRFIRSYSCCGPFLAPLVCLIRHWAKSHVPVGSGVISGYIWSLLCINFLQYKGILPNLHMYRRDGCQQLKYGPRARDSFTLVSSSDIAARNGMTNNGDGSLGVLYVEFFRWLADKLEKSESSSVMLSVSEKEASNRRVSGGGNGLIIVNPFDCSDNIIGSVEPERLSNIITTIEREARQCWFNAIKDVCGDATDPRRR</sequence>
<protein>
    <recommendedName>
        <fullName evidence="3">Polynucleotide adenylyltransferase</fullName>
    </recommendedName>
</protein>
<dbReference type="PANTHER" id="PTHR12271:SF40">
    <property type="entry name" value="POLY(A) RNA POLYMERASE GLD2"/>
    <property type="match status" value="1"/>
</dbReference>
<proteinExistence type="predicted"/>
<dbReference type="GO" id="GO:0016779">
    <property type="term" value="F:nucleotidyltransferase activity"/>
    <property type="evidence" value="ECO:0007669"/>
    <property type="project" value="TreeGrafter"/>
</dbReference>
<dbReference type="Proteomes" id="UP000591131">
    <property type="component" value="Unassembled WGS sequence"/>
</dbReference>
<reference evidence="1 2" key="1">
    <citation type="submission" date="2020-04" db="EMBL/GenBank/DDBJ databases">
        <title>Perkinsus chesapeaki whole genome sequence.</title>
        <authorList>
            <person name="Bogema D.R."/>
        </authorList>
    </citation>
    <scope>NUCLEOTIDE SEQUENCE [LARGE SCALE GENOMIC DNA]</scope>
    <source>
        <strain evidence="1">ATCC PRA-425</strain>
    </source>
</reference>
<name>A0A7J6M2N0_PERCH</name>
<gene>
    <name evidence="1" type="ORF">FOL47_004650</name>
</gene>
<accession>A0A7J6M2N0</accession>
<evidence type="ECO:0000313" key="1">
    <source>
        <dbReference type="EMBL" id="KAF4665331.1"/>
    </source>
</evidence>
<dbReference type="OrthoDB" id="2274644at2759"/>
<dbReference type="EMBL" id="JAAPAO010000264">
    <property type="protein sequence ID" value="KAF4665331.1"/>
    <property type="molecule type" value="Genomic_DNA"/>
</dbReference>
<dbReference type="Gene3D" id="1.10.1410.10">
    <property type="match status" value="1"/>
</dbReference>
<evidence type="ECO:0000313" key="2">
    <source>
        <dbReference type="Proteomes" id="UP000591131"/>
    </source>
</evidence>
<comment type="caution">
    <text evidence="1">The sequence shown here is derived from an EMBL/GenBank/DDBJ whole genome shotgun (WGS) entry which is preliminary data.</text>
</comment>
<keyword evidence="2" id="KW-1185">Reference proteome</keyword>
<organism evidence="1 2">
    <name type="scientific">Perkinsus chesapeaki</name>
    <name type="common">Clam parasite</name>
    <name type="synonym">Perkinsus andrewsi</name>
    <dbReference type="NCBI Taxonomy" id="330153"/>
    <lineage>
        <taxon>Eukaryota</taxon>
        <taxon>Sar</taxon>
        <taxon>Alveolata</taxon>
        <taxon>Perkinsozoa</taxon>
        <taxon>Perkinsea</taxon>
        <taxon>Perkinsida</taxon>
        <taxon>Perkinsidae</taxon>
        <taxon>Perkinsus</taxon>
    </lineage>
</organism>
<evidence type="ECO:0008006" key="3">
    <source>
        <dbReference type="Google" id="ProtNLM"/>
    </source>
</evidence>
<dbReference type="GO" id="GO:0031123">
    <property type="term" value="P:RNA 3'-end processing"/>
    <property type="evidence" value="ECO:0007669"/>
    <property type="project" value="TreeGrafter"/>
</dbReference>
<dbReference type="PANTHER" id="PTHR12271">
    <property type="entry name" value="POLY A POLYMERASE CID PAP -RELATED"/>
    <property type="match status" value="1"/>
</dbReference>
<dbReference type="SUPFAM" id="SSF81631">
    <property type="entry name" value="PAP/OAS1 substrate-binding domain"/>
    <property type="match status" value="1"/>
</dbReference>